<gene>
    <name evidence="9" type="primary">pmi_3</name>
    <name evidence="9" type="ORF">NCTC11087_01030</name>
</gene>
<dbReference type="InterPro" id="IPR014628">
    <property type="entry name" value="Man6P_isomerase_Firm_short"/>
</dbReference>
<dbReference type="PANTHER" id="PTHR42742">
    <property type="entry name" value="TRANSCRIPTIONAL REPRESSOR MPRA"/>
    <property type="match status" value="1"/>
</dbReference>
<dbReference type="InterPro" id="IPR011051">
    <property type="entry name" value="RmlC_Cupin_sf"/>
</dbReference>
<feature type="active site" evidence="6">
    <location>
        <position position="194"/>
    </location>
</feature>
<dbReference type="AlphaFoldDB" id="A0A380LQK2"/>
<dbReference type="OrthoDB" id="9808275at2"/>
<dbReference type="InterPro" id="IPR014710">
    <property type="entry name" value="RmlC-like_jellyroll"/>
</dbReference>
<evidence type="ECO:0000256" key="3">
    <source>
        <dbReference type="ARBA" id="ARBA00029741"/>
    </source>
</evidence>
<name>A0A380LQK2_9FIRM</name>
<comment type="cofactor">
    <cofactor evidence="5">
        <name>Zn(2+)</name>
        <dbReference type="ChEBI" id="CHEBI:29105"/>
    </cofactor>
    <text evidence="5">Binds 1 zinc ion per subunit.</text>
</comment>
<dbReference type="GO" id="GO:0004476">
    <property type="term" value="F:mannose-6-phosphate isomerase activity"/>
    <property type="evidence" value="ECO:0007669"/>
    <property type="project" value="InterPro"/>
</dbReference>
<dbReference type="CDD" id="cd07010">
    <property type="entry name" value="cupin_PMI_type_I_N_bac"/>
    <property type="match status" value="1"/>
</dbReference>
<organism evidence="9 10">
    <name type="scientific">Faecalicoccus pleomorphus</name>
    <dbReference type="NCBI Taxonomy" id="1323"/>
    <lineage>
        <taxon>Bacteria</taxon>
        <taxon>Bacillati</taxon>
        <taxon>Bacillota</taxon>
        <taxon>Erysipelotrichia</taxon>
        <taxon>Erysipelotrichales</taxon>
        <taxon>Erysipelotrichaceae</taxon>
        <taxon>Faecalicoccus</taxon>
    </lineage>
</organism>
<evidence type="ECO:0000256" key="2">
    <source>
        <dbReference type="ARBA" id="ARBA00022833"/>
    </source>
</evidence>
<dbReference type="GO" id="GO:0008270">
    <property type="term" value="F:zinc ion binding"/>
    <property type="evidence" value="ECO:0007669"/>
    <property type="project" value="InterPro"/>
</dbReference>
<dbReference type="Pfam" id="PF20511">
    <property type="entry name" value="PMI_typeI_cat"/>
    <property type="match status" value="1"/>
</dbReference>
<feature type="binding site" evidence="5">
    <location>
        <position position="174"/>
    </location>
    <ligand>
        <name>Zn(2+)</name>
        <dbReference type="ChEBI" id="CHEBI:29105"/>
    </ligand>
</feature>
<feature type="domain" description="Phosphomannose isomerase type I catalytic" evidence="7">
    <location>
        <begin position="4"/>
        <end position="106"/>
    </location>
</feature>
<dbReference type="InterPro" id="IPR051804">
    <property type="entry name" value="Carb_Metab_Reg_Kinase/Isom"/>
</dbReference>
<dbReference type="InterPro" id="IPR049071">
    <property type="entry name" value="MPI_cupin_dom"/>
</dbReference>
<dbReference type="SUPFAM" id="SSF51182">
    <property type="entry name" value="RmlC-like cupins"/>
    <property type="match status" value="1"/>
</dbReference>
<dbReference type="Gene3D" id="2.60.120.10">
    <property type="entry name" value="Jelly Rolls"/>
    <property type="match status" value="2"/>
</dbReference>
<sequence length="320" mass="35644">MPIVKLAPAYKDYIWGGTNLKEKYGKKCDLNIVAESWEVSTHPDGPSTVVSGPYQGKTLTEYIDALGKDCLGTKGKEFEFFPMLIKFIDSKQPLSIQVHPDNEYALRVEKEYGKTEMWYILDCQPDATLYFGVNQSITKEEFRERIENNTILEVLKEVPVHKGDVFFIKAGTIHAIGAGITLCEIQQNSNSTYRVYDFGRVGKDGKPRELHIDKAIDVSNLNPIESDFKPAGKPVSDENATTMLLATCDYFTSFETTLRGSTIIDVDEESFASMVLVEGNATVENDGEVLELTKGETVFMTAGSGPVKVTGDCQWIFSRV</sequence>
<dbReference type="Proteomes" id="UP000255523">
    <property type="component" value="Unassembled WGS sequence"/>
</dbReference>
<reference evidence="9 10" key="1">
    <citation type="submission" date="2018-06" db="EMBL/GenBank/DDBJ databases">
        <authorList>
            <consortium name="Pathogen Informatics"/>
            <person name="Doyle S."/>
        </authorList>
    </citation>
    <scope>NUCLEOTIDE SEQUENCE [LARGE SCALE GENOMIC DNA]</scope>
    <source>
        <strain evidence="9 10">NCTC11087</strain>
    </source>
</reference>
<dbReference type="PIRSF" id="PIRSF036894">
    <property type="entry name" value="PMI_Firm_short"/>
    <property type="match status" value="1"/>
</dbReference>
<evidence type="ECO:0000313" key="10">
    <source>
        <dbReference type="Proteomes" id="UP000255523"/>
    </source>
</evidence>
<evidence type="ECO:0000256" key="6">
    <source>
        <dbReference type="PIRSR" id="PIRSR036894-2"/>
    </source>
</evidence>
<dbReference type="RefSeq" id="WP_022790416.1">
    <property type="nucleotide sequence ID" value="NZ_UHFX01000003.1"/>
</dbReference>
<feature type="binding site" evidence="5">
    <location>
        <position position="99"/>
    </location>
    <ligand>
        <name>Zn(2+)</name>
        <dbReference type="ChEBI" id="CHEBI:29105"/>
    </ligand>
</feature>
<keyword evidence="9" id="KW-0413">Isomerase</keyword>
<evidence type="ECO:0000259" key="8">
    <source>
        <dbReference type="Pfam" id="PF21621"/>
    </source>
</evidence>
<dbReference type="PANTHER" id="PTHR42742:SF3">
    <property type="entry name" value="FRUCTOKINASE"/>
    <property type="match status" value="1"/>
</dbReference>
<proteinExistence type="predicted"/>
<dbReference type="EMBL" id="UHFX01000003">
    <property type="protein sequence ID" value="SUO04136.1"/>
    <property type="molecule type" value="Genomic_DNA"/>
</dbReference>
<dbReference type="InterPro" id="IPR046457">
    <property type="entry name" value="PMI_typeI_cat"/>
</dbReference>
<dbReference type="GO" id="GO:0009298">
    <property type="term" value="P:GDP-mannose biosynthetic process"/>
    <property type="evidence" value="ECO:0007669"/>
    <property type="project" value="InterPro"/>
</dbReference>
<keyword evidence="2 5" id="KW-0862">Zinc</keyword>
<keyword evidence="10" id="KW-1185">Reference proteome</keyword>
<evidence type="ECO:0000313" key="9">
    <source>
        <dbReference type="EMBL" id="SUO04136.1"/>
    </source>
</evidence>
<feature type="binding site" evidence="5">
    <location>
        <position position="116"/>
    </location>
    <ligand>
        <name>Zn(2+)</name>
        <dbReference type="ChEBI" id="CHEBI:29105"/>
    </ligand>
</feature>
<dbReference type="PRINTS" id="PR00714">
    <property type="entry name" value="MAN6PISMRASE"/>
</dbReference>
<evidence type="ECO:0000256" key="1">
    <source>
        <dbReference type="ARBA" id="ARBA00022723"/>
    </source>
</evidence>
<accession>A0A380LQK2</accession>
<dbReference type="Pfam" id="PF21621">
    <property type="entry name" value="MPI_cupin_dom"/>
    <property type="match status" value="1"/>
</dbReference>
<dbReference type="GO" id="GO:0005975">
    <property type="term" value="P:carbohydrate metabolic process"/>
    <property type="evidence" value="ECO:0007669"/>
    <property type="project" value="InterPro"/>
</dbReference>
<dbReference type="GeneID" id="77461999"/>
<evidence type="ECO:0000259" key="7">
    <source>
        <dbReference type="Pfam" id="PF20511"/>
    </source>
</evidence>
<feature type="domain" description="Mannose-6-phosphate isomerase cupin" evidence="8">
    <location>
        <begin position="242"/>
        <end position="319"/>
    </location>
</feature>
<protein>
    <recommendedName>
        <fullName evidence="3">Phosphohexomutase</fullName>
    </recommendedName>
    <alternativeName>
        <fullName evidence="4">Phosphomannose isomerase</fullName>
    </alternativeName>
</protein>
<keyword evidence="1 5" id="KW-0479">Metal-binding</keyword>
<dbReference type="InterPro" id="IPR016305">
    <property type="entry name" value="Mannose-6-P_Isomerase"/>
</dbReference>
<evidence type="ECO:0000256" key="5">
    <source>
        <dbReference type="PIRSR" id="PIRSR036894-1"/>
    </source>
</evidence>
<evidence type="ECO:0000256" key="4">
    <source>
        <dbReference type="ARBA" id="ARBA00030762"/>
    </source>
</evidence>